<accession>A0A420JBZ0</accession>
<dbReference type="AlphaFoldDB" id="A0A420JBZ0"/>
<evidence type="ECO:0000313" key="2">
    <source>
        <dbReference type="EMBL" id="RKF84314.1"/>
    </source>
</evidence>
<dbReference type="Gene3D" id="1.20.5.340">
    <property type="match status" value="1"/>
</dbReference>
<feature type="non-terminal residue" evidence="2">
    <location>
        <position position="78"/>
    </location>
</feature>
<evidence type="ECO:0000313" key="3">
    <source>
        <dbReference type="Proteomes" id="UP000285326"/>
    </source>
</evidence>
<dbReference type="Proteomes" id="UP000285326">
    <property type="component" value="Unassembled WGS sequence"/>
</dbReference>
<organism evidence="2 3">
    <name type="scientific">Golovinomyces cichoracearum</name>
    <dbReference type="NCBI Taxonomy" id="62708"/>
    <lineage>
        <taxon>Eukaryota</taxon>
        <taxon>Fungi</taxon>
        <taxon>Dikarya</taxon>
        <taxon>Ascomycota</taxon>
        <taxon>Pezizomycotina</taxon>
        <taxon>Leotiomycetes</taxon>
        <taxon>Erysiphales</taxon>
        <taxon>Erysiphaceae</taxon>
        <taxon>Golovinomyces</taxon>
    </lineage>
</organism>
<protein>
    <submittedName>
        <fullName evidence="2">Uncharacterized protein</fullName>
    </submittedName>
</protein>
<comment type="caution">
    <text evidence="2">The sequence shown here is derived from an EMBL/GenBank/DDBJ whole genome shotgun (WGS) entry which is preliminary data.</text>
</comment>
<sequence>MFGGPSDAQCAARKCFNMAEEKAARRKVELDSANSTIDQVKKRAQQLETELASSKDKIKSLTKQLDADKSKTESKRAE</sequence>
<reference evidence="2 3" key="1">
    <citation type="journal article" date="2018" name="BMC Genomics">
        <title>Comparative genome analyses reveal sequence features reflecting distinct modes of host-adaptation between dicot and monocot powdery mildew.</title>
        <authorList>
            <person name="Wu Y."/>
            <person name="Ma X."/>
            <person name="Pan Z."/>
            <person name="Kale S.D."/>
            <person name="Song Y."/>
            <person name="King H."/>
            <person name="Zhang Q."/>
            <person name="Presley C."/>
            <person name="Deng X."/>
            <person name="Wei C.I."/>
            <person name="Xiao S."/>
        </authorList>
    </citation>
    <scope>NUCLEOTIDE SEQUENCE [LARGE SCALE GENOMIC DNA]</scope>
    <source>
        <strain evidence="2">UMSG1</strain>
    </source>
</reference>
<keyword evidence="1" id="KW-0175">Coiled coil</keyword>
<name>A0A420JBZ0_9PEZI</name>
<dbReference type="EMBL" id="MCBS01011806">
    <property type="protein sequence ID" value="RKF84314.1"/>
    <property type="molecule type" value="Genomic_DNA"/>
</dbReference>
<evidence type="ECO:0000256" key="1">
    <source>
        <dbReference type="SAM" id="Coils"/>
    </source>
</evidence>
<gene>
    <name evidence="2" type="ORF">GcM1_118005</name>
</gene>
<proteinExistence type="predicted"/>
<feature type="coiled-coil region" evidence="1">
    <location>
        <begin position="30"/>
        <end position="71"/>
    </location>
</feature>